<dbReference type="NCBIfam" id="TIGR02167">
    <property type="entry name" value="Liste_lipo_26"/>
    <property type="match status" value="1"/>
</dbReference>
<keyword evidence="3" id="KW-1185">Reference proteome</keyword>
<gene>
    <name evidence="2" type="ORF">IV203_002277</name>
</gene>
<dbReference type="InterPro" id="IPR005046">
    <property type="entry name" value="DUF285"/>
</dbReference>
<dbReference type="EMBL" id="JAGRRH010000015">
    <property type="protein sequence ID" value="KAG7357589.1"/>
    <property type="molecule type" value="Genomic_DNA"/>
</dbReference>
<organism evidence="2 3">
    <name type="scientific">Nitzschia inconspicua</name>
    <dbReference type="NCBI Taxonomy" id="303405"/>
    <lineage>
        <taxon>Eukaryota</taxon>
        <taxon>Sar</taxon>
        <taxon>Stramenopiles</taxon>
        <taxon>Ochrophyta</taxon>
        <taxon>Bacillariophyta</taxon>
        <taxon>Bacillariophyceae</taxon>
        <taxon>Bacillariophycidae</taxon>
        <taxon>Bacillariales</taxon>
        <taxon>Bacillariaceae</taxon>
        <taxon>Nitzschia</taxon>
    </lineage>
</organism>
<protein>
    <submittedName>
        <fullName evidence="2">Fibronectin domain containing protein</fullName>
    </submittedName>
</protein>
<dbReference type="OrthoDB" id="198852at2759"/>
<dbReference type="Proteomes" id="UP000693970">
    <property type="component" value="Unassembled WGS sequence"/>
</dbReference>
<keyword evidence="1" id="KW-0812">Transmembrane</keyword>
<dbReference type="InterPro" id="IPR011889">
    <property type="entry name" value="Liste_lipo_26"/>
</dbReference>
<evidence type="ECO:0000313" key="3">
    <source>
        <dbReference type="Proteomes" id="UP000693970"/>
    </source>
</evidence>
<keyword evidence="1" id="KW-0472">Membrane</keyword>
<evidence type="ECO:0000256" key="1">
    <source>
        <dbReference type="SAM" id="Phobius"/>
    </source>
</evidence>
<comment type="caution">
    <text evidence="2">The sequence shown here is derived from an EMBL/GenBank/DDBJ whole genome shotgun (WGS) entry which is preliminary data.</text>
</comment>
<evidence type="ECO:0000313" key="2">
    <source>
        <dbReference type="EMBL" id="KAG7357589.1"/>
    </source>
</evidence>
<reference evidence="2" key="1">
    <citation type="journal article" date="2021" name="Sci. Rep.">
        <title>Diploid genomic architecture of Nitzschia inconspicua, an elite biomass production diatom.</title>
        <authorList>
            <person name="Oliver A."/>
            <person name="Podell S."/>
            <person name="Pinowska A."/>
            <person name="Traller J.C."/>
            <person name="Smith S.R."/>
            <person name="McClure R."/>
            <person name="Beliaev A."/>
            <person name="Bohutskyi P."/>
            <person name="Hill E.A."/>
            <person name="Rabines A."/>
            <person name="Zheng H."/>
            <person name="Allen L.Z."/>
            <person name="Kuo A."/>
            <person name="Grigoriev I.V."/>
            <person name="Allen A.E."/>
            <person name="Hazlebeck D."/>
            <person name="Allen E.E."/>
        </authorList>
    </citation>
    <scope>NUCLEOTIDE SEQUENCE</scope>
    <source>
        <strain evidence="2">Hildebrandi</strain>
    </source>
</reference>
<dbReference type="AlphaFoldDB" id="A0A9K3L854"/>
<dbReference type="Pfam" id="PF03382">
    <property type="entry name" value="DUF285"/>
    <property type="match status" value="2"/>
</dbReference>
<accession>A0A9K3L854</accession>
<feature type="transmembrane region" description="Helical" evidence="1">
    <location>
        <begin position="12"/>
        <end position="35"/>
    </location>
</feature>
<proteinExistence type="predicted"/>
<reference evidence="2" key="2">
    <citation type="submission" date="2021-04" db="EMBL/GenBank/DDBJ databases">
        <authorList>
            <person name="Podell S."/>
        </authorList>
    </citation>
    <scope>NUCLEOTIDE SEQUENCE</scope>
    <source>
        <strain evidence="2">Hildebrandi</strain>
    </source>
</reference>
<sequence length="300" mass="35022">MNENTDETLQDIFMQHGCGALILYTLSFLDVVTLLRKQVVSKHFKELCSKTITAKCGEDGPPPLTNETLRTAIREFCPIMYDPSFNKDDMEEIACKYGFPIDSWNVSQVTEMSQLFFWFRHDHSSVENWDPSDIYEMNSVPYFNLYIGSWNTSNVTNMNFMFENAFHFNQDIGKWDVSNVESMNGMFHSALAFNQDIGRWNVSNVKGMDKMFYSAMEFNQDIGQWDVSNVVYMDEMFYSAVAFNQDIGRWDVSNVKCMYNMFRDAKAFQFDLSSWDVSHVLEKYGMLPEGFPEKFHPRNL</sequence>
<name>A0A9K3L854_9STRA</name>
<keyword evidence="1" id="KW-1133">Transmembrane helix</keyword>